<dbReference type="AlphaFoldDB" id="A0A171KPA7"/>
<dbReference type="EC" id="3.5.2.9" evidence="1"/>
<keyword evidence="1" id="KW-0378">Hydrolase</keyword>
<comment type="similarity">
    <text evidence="1">Belongs to the LamB/PxpA family.</text>
</comment>
<evidence type="ECO:0000256" key="1">
    <source>
        <dbReference type="HAMAP-Rule" id="MF_00691"/>
    </source>
</evidence>
<sequence length="252" mass="26105">MKTIDLNSDLGESLGAWKMGDDAAMLDIVSSANVACGYHAGDPAGILATLEAARRRGVTVGAHVAYPDLLGFGRRNMDIASADLTAGVIYQIGALQGLARAAGLAVRYVKPHGALYNTIAHDKRQAMAVIAAIRAIDTSLTLVVLAGSPLAAWAADAGLRTMAEAFADRAYTPQGTLLSRREPGAVLHDPGLVARRMLRLAEEGVIEAVDGSLAPVVADSICVHGDSPDAVAMARAVRDTLQQAGVAVRAFA</sequence>
<dbReference type="InterPro" id="IPR011330">
    <property type="entry name" value="Glyco_hydro/deAcase_b/a-brl"/>
</dbReference>
<evidence type="ECO:0000313" key="2">
    <source>
        <dbReference type="EMBL" id="KKO70724.1"/>
    </source>
</evidence>
<comment type="subunit">
    <text evidence="1">Forms a complex composed of PxpA, PxpB and PxpC.</text>
</comment>
<organism evidence="2 3">
    <name type="scientific">Kerstersia gyiorum</name>
    <dbReference type="NCBI Taxonomy" id="206506"/>
    <lineage>
        <taxon>Bacteria</taxon>
        <taxon>Pseudomonadati</taxon>
        <taxon>Pseudomonadota</taxon>
        <taxon>Betaproteobacteria</taxon>
        <taxon>Burkholderiales</taxon>
        <taxon>Alcaligenaceae</taxon>
        <taxon>Kerstersia</taxon>
    </lineage>
</organism>
<proteinExistence type="inferred from homology"/>
<accession>A0A171KPA7</accession>
<dbReference type="EMBL" id="LBNE01000012">
    <property type="protein sequence ID" value="KKO70724.1"/>
    <property type="molecule type" value="Genomic_DNA"/>
</dbReference>
<dbReference type="Pfam" id="PF03746">
    <property type="entry name" value="LamB_YcsF"/>
    <property type="match status" value="1"/>
</dbReference>
<dbReference type="PATRIC" id="fig|206506.3.peg.3096"/>
<keyword evidence="1" id="KW-0547">Nucleotide-binding</keyword>
<dbReference type="HAMAP" id="MF_00691">
    <property type="entry name" value="PxpA"/>
    <property type="match status" value="1"/>
</dbReference>
<dbReference type="Gene3D" id="3.20.20.370">
    <property type="entry name" value="Glycoside hydrolase/deacetylase"/>
    <property type="match status" value="1"/>
</dbReference>
<dbReference type="Proteomes" id="UP000078084">
    <property type="component" value="Unassembled WGS sequence"/>
</dbReference>
<dbReference type="PANTHER" id="PTHR30292:SF0">
    <property type="entry name" value="5-OXOPROLINASE SUBUNIT A"/>
    <property type="match status" value="1"/>
</dbReference>
<dbReference type="GO" id="GO:0017168">
    <property type="term" value="F:5-oxoprolinase (ATP-hydrolyzing) activity"/>
    <property type="evidence" value="ECO:0007669"/>
    <property type="project" value="UniProtKB-UniRule"/>
</dbReference>
<dbReference type="NCBIfam" id="NF003816">
    <property type="entry name" value="PRK05406.1-5"/>
    <property type="match status" value="1"/>
</dbReference>
<protein>
    <recommendedName>
        <fullName evidence="1">5-oxoprolinase subunit A</fullName>
        <shortName evidence="1">5-OPase subunit A</shortName>
        <ecNumber evidence="1">3.5.2.9</ecNumber>
    </recommendedName>
    <alternativeName>
        <fullName evidence="1">5-oxoprolinase (ATP-hydrolyzing) subunit A</fullName>
    </alternativeName>
</protein>
<dbReference type="GO" id="GO:0005975">
    <property type="term" value="P:carbohydrate metabolic process"/>
    <property type="evidence" value="ECO:0007669"/>
    <property type="project" value="InterPro"/>
</dbReference>
<comment type="function">
    <text evidence="1">Catalyzes the cleavage of 5-oxoproline to form L-glutamate coupled to the hydrolysis of ATP to ADP and inorganic phosphate.</text>
</comment>
<keyword evidence="1" id="KW-0067">ATP-binding</keyword>
<name>A0A171KPA7_9BURK</name>
<dbReference type="SUPFAM" id="SSF88713">
    <property type="entry name" value="Glycoside hydrolase/deacetylase"/>
    <property type="match status" value="1"/>
</dbReference>
<dbReference type="CDD" id="cd10787">
    <property type="entry name" value="LamB_YcsF_like"/>
    <property type="match status" value="1"/>
</dbReference>
<comment type="catalytic activity">
    <reaction evidence="1">
        <text>5-oxo-L-proline + ATP + 2 H2O = L-glutamate + ADP + phosphate + H(+)</text>
        <dbReference type="Rhea" id="RHEA:10348"/>
        <dbReference type="ChEBI" id="CHEBI:15377"/>
        <dbReference type="ChEBI" id="CHEBI:15378"/>
        <dbReference type="ChEBI" id="CHEBI:29985"/>
        <dbReference type="ChEBI" id="CHEBI:30616"/>
        <dbReference type="ChEBI" id="CHEBI:43474"/>
        <dbReference type="ChEBI" id="CHEBI:58402"/>
        <dbReference type="ChEBI" id="CHEBI:456216"/>
        <dbReference type="EC" id="3.5.2.9"/>
    </reaction>
</comment>
<comment type="caution">
    <text evidence="2">The sequence shown here is derived from an EMBL/GenBank/DDBJ whole genome shotgun (WGS) entry which is preliminary data.</text>
</comment>
<keyword evidence="3" id="KW-1185">Reference proteome</keyword>
<dbReference type="InterPro" id="IPR005501">
    <property type="entry name" value="LamB/YcsF/PxpA-like"/>
</dbReference>
<dbReference type="STRING" id="206506.AAV32_14525"/>
<dbReference type="RefSeq" id="WP_068373830.1">
    <property type="nucleotide sequence ID" value="NZ_LBNE01000012.1"/>
</dbReference>
<dbReference type="GO" id="GO:0005524">
    <property type="term" value="F:ATP binding"/>
    <property type="evidence" value="ECO:0007669"/>
    <property type="project" value="UniProtKB-UniRule"/>
</dbReference>
<evidence type="ECO:0000313" key="3">
    <source>
        <dbReference type="Proteomes" id="UP000078084"/>
    </source>
</evidence>
<gene>
    <name evidence="1" type="primary">pxpA</name>
    <name evidence="2" type="ORF">AAV32_14525</name>
</gene>
<dbReference type="NCBIfam" id="NF003814">
    <property type="entry name" value="PRK05406.1-3"/>
    <property type="match status" value="1"/>
</dbReference>
<reference evidence="2 3" key="1">
    <citation type="submission" date="2015-04" db="EMBL/GenBank/DDBJ databases">
        <title>Genome sequence of Kerstersia gyiorum CG1.</title>
        <authorList>
            <person name="Greninger A.L."/>
            <person name="Kozyreva V."/>
            <person name="Chaturvedi V."/>
        </authorList>
    </citation>
    <scope>NUCLEOTIDE SEQUENCE [LARGE SCALE GENOMIC DNA]</scope>
    <source>
        <strain evidence="2 3">CG1</strain>
    </source>
</reference>
<dbReference type="PANTHER" id="PTHR30292">
    <property type="entry name" value="UNCHARACTERIZED PROTEIN YBGL-RELATED"/>
    <property type="match status" value="1"/>
</dbReference>